<evidence type="ECO:0000313" key="2">
    <source>
        <dbReference type="EMBL" id="GJJ72326.1"/>
    </source>
</evidence>
<name>A0A9P3LVM7_9FUNG</name>
<gene>
    <name evidence="2" type="ORF">EMPS_04683</name>
</gene>
<dbReference type="EMBL" id="BQFW01000006">
    <property type="protein sequence ID" value="GJJ72326.1"/>
    <property type="molecule type" value="Genomic_DNA"/>
</dbReference>
<dbReference type="Proteomes" id="UP000827284">
    <property type="component" value="Unassembled WGS sequence"/>
</dbReference>
<accession>A0A9P3LVM7</accession>
<keyword evidence="3" id="KW-1185">Reference proteome</keyword>
<sequence>MCHASANQTVCRVSGCNFPIAIDEKRGIRHGYCSIKCARASGETIRADQYAVQAKKEKAPVPAINEALNMVSYMRTLVERVKEDDHKRAVKAKEEEDLKKANKAKKEEARKLEIESKKAARRLERDAKAAAANSAQQAQGPAPPQLSEQQNVTHEFTPVRLLLSPEAASEGEVVFVHTTNRV</sequence>
<reference evidence="2" key="2">
    <citation type="journal article" date="2022" name="Microbiol. Resour. Announc.">
        <title>Whole-Genome Sequence of Entomortierella parvispora E1425, a Mucoromycotan Fungus Associated with Burkholderiaceae-Related Endosymbiotic Bacteria.</title>
        <authorList>
            <person name="Herlambang A."/>
            <person name="Guo Y."/>
            <person name="Takashima Y."/>
            <person name="Narisawa K."/>
            <person name="Ohta H."/>
            <person name="Nishizawa T."/>
        </authorList>
    </citation>
    <scope>NUCLEOTIDE SEQUENCE</scope>
    <source>
        <strain evidence="2">E1425</strain>
    </source>
</reference>
<dbReference type="OrthoDB" id="2393829at2759"/>
<dbReference type="AlphaFoldDB" id="A0A9P3LVM7"/>
<proteinExistence type="predicted"/>
<protein>
    <submittedName>
        <fullName evidence="2">Uncharacterized protein</fullName>
    </submittedName>
</protein>
<feature type="region of interest" description="Disordered" evidence="1">
    <location>
        <begin position="86"/>
        <end position="110"/>
    </location>
</feature>
<organism evidence="2 3">
    <name type="scientific">Entomortierella parvispora</name>
    <dbReference type="NCBI Taxonomy" id="205924"/>
    <lineage>
        <taxon>Eukaryota</taxon>
        <taxon>Fungi</taxon>
        <taxon>Fungi incertae sedis</taxon>
        <taxon>Mucoromycota</taxon>
        <taxon>Mortierellomycotina</taxon>
        <taxon>Mortierellomycetes</taxon>
        <taxon>Mortierellales</taxon>
        <taxon>Mortierellaceae</taxon>
        <taxon>Entomortierella</taxon>
    </lineage>
</organism>
<evidence type="ECO:0000256" key="1">
    <source>
        <dbReference type="SAM" id="MobiDB-lite"/>
    </source>
</evidence>
<feature type="compositionally biased region" description="Low complexity" evidence="1">
    <location>
        <begin position="129"/>
        <end position="140"/>
    </location>
</feature>
<feature type="region of interest" description="Disordered" evidence="1">
    <location>
        <begin position="125"/>
        <end position="153"/>
    </location>
</feature>
<evidence type="ECO:0000313" key="3">
    <source>
        <dbReference type="Proteomes" id="UP000827284"/>
    </source>
</evidence>
<comment type="caution">
    <text evidence="2">The sequence shown here is derived from an EMBL/GenBank/DDBJ whole genome shotgun (WGS) entry which is preliminary data.</text>
</comment>
<reference evidence="2" key="1">
    <citation type="submission" date="2021-11" db="EMBL/GenBank/DDBJ databases">
        <authorList>
            <person name="Herlambang A."/>
            <person name="Guo Y."/>
            <person name="Takashima Y."/>
            <person name="Nishizawa T."/>
        </authorList>
    </citation>
    <scope>NUCLEOTIDE SEQUENCE</scope>
    <source>
        <strain evidence="2">E1425</strain>
    </source>
</reference>